<sequence>MFPRDVIPAGPVVMRALSTDDVELIARACADPQIRRFIPTVPVPYTHDDAVSYLKVAEQLWESGGASFAVADAGTGEWLGNIGLKPLDSRGNGEIGYLIAPWARGRGTATAATRALTEWAFAHGVRRMELLADVENLPSQRVALAAGFHREGVQRSAEDRRDGTRGDLVSFARLSDDSGDRTRPYLPPFPGGSLSDGVVRLTPLAEADADDYHALQNLPEVVAYSVPPQAPDPVESETACREAGMRWLAGDRVEVAVRDAGTGVFTGHIQLTSVIPPLGQAMVGYSTLPEFRGRGFTTRAVSLLVEWAFEHTPLARIVAGTSPDNVASHRVLEGAGFHREALLHGLLPGPDGTRLDDLQWYRLRPPG</sequence>
<dbReference type="PANTHER" id="PTHR43441">
    <property type="entry name" value="RIBOSOMAL-PROTEIN-SERINE ACETYLTRANSFERASE"/>
    <property type="match status" value="1"/>
</dbReference>
<dbReference type="InterPro" id="IPR000182">
    <property type="entry name" value="GNAT_dom"/>
</dbReference>
<feature type="domain" description="N-acetyltransferase" evidence="1">
    <location>
        <begin position="199"/>
        <end position="365"/>
    </location>
</feature>
<keyword evidence="3" id="KW-1185">Reference proteome</keyword>
<dbReference type="PANTHER" id="PTHR43441:SF10">
    <property type="entry name" value="ACETYLTRANSFERASE"/>
    <property type="match status" value="1"/>
</dbReference>
<reference evidence="2 3" key="1">
    <citation type="submission" date="2023-07" db="EMBL/GenBank/DDBJ databases">
        <title>Sequencing the genomes of 1000 actinobacteria strains.</title>
        <authorList>
            <person name="Klenk H.-P."/>
        </authorList>
    </citation>
    <scope>NUCLEOTIDE SEQUENCE [LARGE SCALE GENOMIC DNA]</scope>
    <source>
        <strain evidence="2 3">DSM 44109</strain>
    </source>
</reference>
<accession>A0ABT9RE01</accession>
<dbReference type="EMBL" id="JAUSRB010000002">
    <property type="protein sequence ID" value="MDP9867489.1"/>
    <property type="molecule type" value="Genomic_DNA"/>
</dbReference>
<dbReference type="Proteomes" id="UP001230426">
    <property type="component" value="Unassembled WGS sequence"/>
</dbReference>
<evidence type="ECO:0000313" key="3">
    <source>
        <dbReference type="Proteomes" id="UP001230426"/>
    </source>
</evidence>
<evidence type="ECO:0000313" key="2">
    <source>
        <dbReference type="EMBL" id="MDP9867489.1"/>
    </source>
</evidence>
<gene>
    <name evidence="2" type="ORF">J2S55_006755</name>
</gene>
<proteinExistence type="predicted"/>
<dbReference type="Pfam" id="PF13302">
    <property type="entry name" value="Acetyltransf_3"/>
    <property type="match status" value="2"/>
</dbReference>
<dbReference type="InterPro" id="IPR016181">
    <property type="entry name" value="Acyl_CoA_acyltransferase"/>
</dbReference>
<protein>
    <submittedName>
        <fullName evidence="2">RimJ/RimL family protein N-acetyltransferase</fullName>
    </submittedName>
</protein>
<feature type="domain" description="N-acetyltransferase" evidence="1">
    <location>
        <begin position="12"/>
        <end position="175"/>
    </location>
</feature>
<comment type="caution">
    <text evidence="2">The sequence shown here is derived from an EMBL/GenBank/DDBJ whole genome shotgun (WGS) entry which is preliminary data.</text>
</comment>
<name>A0ABT9RE01_9ACTN</name>
<dbReference type="RefSeq" id="WP_306869121.1">
    <property type="nucleotide sequence ID" value="NZ_JAUSRB010000002.1"/>
</dbReference>
<dbReference type="PROSITE" id="PS51186">
    <property type="entry name" value="GNAT"/>
    <property type="match status" value="2"/>
</dbReference>
<dbReference type="Gene3D" id="3.40.630.30">
    <property type="match status" value="2"/>
</dbReference>
<evidence type="ECO:0000259" key="1">
    <source>
        <dbReference type="PROSITE" id="PS51186"/>
    </source>
</evidence>
<dbReference type="InterPro" id="IPR051908">
    <property type="entry name" value="Ribosomal_N-acetyltransferase"/>
</dbReference>
<dbReference type="SUPFAM" id="SSF55729">
    <property type="entry name" value="Acyl-CoA N-acyltransferases (Nat)"/>
    <property type="match status" value="2"/>
</dbReference>
<organism evidence="2 3">
    <name type="scientific">Streptosporangium brasiliense</name>
    <dbReference type="NCBI Taxonomy" id="47480"/>
    <lineage>
        <taxon>Bacteria</taxon>
        <taxon>Bacillati</taxon>
        <taxon>Actinomycetota</taxon>
        <taxon>Actinomycetes</taxon>
        <taxon>Streptosporangiales</taxon>
        <taxon>Streptosporangiaceae</taxon>
        <taxon>Streptosporangium</taxon>
    </lineage>
</organism>